<dbReference type="Gene3D" id="1.10.238.10">
    <property type="entry name" value="EF-hand"/>
    <property type="match status" value="1"/>
</dbReference>
<dbReference type="PANTHER" id="PTHR18905:SF13">
    <property type="entry name" value="NON-CENTROSOMAL MICROTUBULE ARRAY"/>
    <property type="match status" value="1"/>
</dbReference>
<reference evidence="8" key="1">
    <citation type="journal article" date="2024" name="Gigascience">
        <title>Chromosome-level genome of the poultry shaft louse Menopon gallinae provides insight into the host-switching and adaptive evolution of parasitic lice.</title>
        <authorList>
            <person name="Xu Y."/>
            <person name="Ma L."/>
            <person name="Liu S."/>
            <person name="Liang Y."/>
            <person name="Liu Q."/>
            <person name="He Z."/>
            <person name="Tian L."/>
            <person name="Duan Y."/>
            <person name="Cai W."/>
            <person name="Li H."/>
            <person name="Song F."/>
        </authorList>
    </citation>
    <scope>NUCLEOTIDE SEQUENCE</scope>
    <source>
        <strain evidence="8">Cailab_2023a</strain>
    </source>
</reference>
<evidence type="ECO:0000256" key="1">
    <source>
        <dbReference type="ARBA" id="ARBA00004300"/>
    </source>
</evidence>
<gene>
    <name evidence="8" type="ORF">PYX00_009823</name>
</gene>
<feature type="region of interest" description="Disordered" evidence="6">
    <location>
        <begin position="588"/>
        <end position="629"/>
    </location>
</feature>
<feature type="domain" description="EF-hand" evidence="7">
    <location>
        <begin position="232"/>
        <end position="267"/>
    </location>
</feature>
<dbReference type="GO" id="GO:0005509">
    <property type="term" value="F:calcium ion binding"/>
    <property type="evidence" value="ECO:0007669"/>
    <property type="project" value="InterPro"/>
</dbReference>
<dbReference type="InterPro" id="IPR002048">
    <property type="entry name" value="EF_hand_dom"/>
</dbReference>
<feature type="region of interest" description="Disordered" evidence="6">
    <location>
        <begin position="652"/>
        <end position="678"/>
    </location>
</feature>
<feature type="coiled-coil region" evidence="5">
    <location>
        <begin position="373"/>
        <end position="571"/>
    </location>
</feature>
<organism evidence="8">
    <name type="scientific">Menopon gallinae</name>
    <name type="common">poultry shaft louse</name>
    <dbReference type="NCBI Taxonomy" id="328185"/>
    <lineage>
        <taxon>Eukaryota</taxon>
        <taxon>Metazoa</taxon>
        <taxon>Ecdysozoa</taxon>
        <taxon>Arthropoda</taxon>
        <taxon>Hexapoda</taxon>
        <taxon>Insecta</taxon>
        <taxon>Pterygota</taxon>
        <taxon>Neoptera</taxon>
        <taxon>Paraneoptera</taxon>
        <taxon>Psocodea</taxon>
        <taxon>Troctomorpha</taxon>
        <taxon>Phthiraptera</taxon>
        <taxon>Amblycera</taxon>
        <taxon>Menoponidae</taxon>
        <taxon>Menopon</taxon>
    </lineage>
</organism>
<evidence type="ECO:0000256" key="2">
    <source>
        <dbReference type="ARBA" id="ARBA00022490"/>
    </source>
</evidence>
<keyword evidence="5" id="KW-0175">Coiled coil</keyword>
<comment type="caution">
    <text evidence="8">The sequence shown here is derived from an EMBL/GenBank/DDBJ whole genome shotgun (WGS) entry which is preliminary data.</text>
</comment>
<name>A0AAW2HCI3_9NEOP</name>
<evidence type="ECO:0000256" key="5">
    <source>
        <dbReference type="SAM" id="Coils"/>
    </source>
</evidence>
<dbReference type="AlphaFoldDB" id="A0AAW2HCI3"/>
<evidence type="ECO:0000259" key="7">
    <source>
        <dbReference type="PROSITE" id="PS50222"/>
    </source>
</evidence>
<dbReference type="GO" id="GO:0034454">
    <property type="term" value="P:microtubule anchoring at centrosome"/>
    <property type="evidence" value="ECO:0007669"/>
    <property type="project" value="TreeGrafter"/>
</dbReference>
<accession>A0AAW2HCI3</accession>
<dbReference type="GO" id="GO:0005813">
    <property type="term" value="C:centrosome"/>
    <property type="evidence" value="ECO:0007669"/>
    <property type="project" value="UniProtKB-SubCell"/>
</dbReference>
<dbReference type="SUPFAM" id="SSF47473">
    <property type="entry name" value="EF-hand"/>
    <property type="match status" value="2"/>
</dbReference>
<evidence type="ECO:0000256" key="4">
    <source>
        <dbReference type="ARBA" id="ARBA00023212"/>
    </source>
</evidence>
<protein>
    <recommendedName>
        <fullName evidence="7">EF-hand domain-containing protein</fullName>
    </recommendedName>
</protein>
<sequence length="678" mass="75675">MIRALLGLVKNVGKDGKMETTDPYEQQLLAVFQSCDDYYQNSLSSDGLYQLCEKLQLEDHYHKLLKCVLGESEKRRVTFFEFKDGLLKLLNNSEFEDGSDRAISPAREISPKSVFGKKKYGRRSRPESIENDNHMVDDADDTHHAIHSCSTDNDSGSEESVPKKRKTRSFKRKDNTDAEAKVRQSILSPVSCTLNEEECLISAWSSVSGGIANSLKRDELVNVFQCVGLESGSDEAAQRVFEKLEVEEDGTITLQELLQFIRSGADWSKEMRNQEVDTETCQKSANFDYVDSSAVGSVTGAYLVEQWEAAGVPGASHFLHKLGLSETQQIDVASLIALLSDELKLINDDKSRSSLDPSTAILSAISVLQNIHVQSLKSLIEHMNAEKDKLRNDVIEANQRALLLAQEIDDHHSKLEHSAQQQVKTLEQRHTEKIRELTLQLKSEQDAQATHTSQLEKKVSTLEEERNKCKSVIMQLELENKTLEHEHRVVTDQLANLQRIKEKLEADLEALSNLQMRATEMQAKVNNSEIMSLLERINVLESENTNLRDRNDELSTEVEELSTKLHNACIKKRSSPVNSSSFCADESMDEGAFPGGGTKRRGDSFGGMDSAEDSGDDEGSPRLGKVRKCSPVKDYASAANCLEGLQIHGVDQGESLEDDSPLRIPSSTIPEEVSPEFI</sequence>
<dbReference type="PANTHER" id="PTHR18905">
    <property type="entry name" value="NINEIN"/>
    <property type="match status" value="1"/>
</dbReference>
<comment type="subcellular location">
    <subcellularLocation>
        <location evidence="1">Cytoplasm</location>
        <location evidence="1">Cytoskeleton</location>
        <location evidence="1">Microtubule organizing center</location>
        <location evidence="1">Centrosome</location>
    </subcellularLocation>
</comment>
<evidence type="ECO:0000256" key="6">
    <source>
        <dbReference type="SAM" id="MobiDB-lite"/>
    </source>
</evidence>
<keyword evidence="3" id="KW-0597">Phosphoprotein</keyword>
<feature type="compositionally biased region" description="Basic and acidic residues" evidence="6">
    <location>
        <begin position="124"/>
        <end position="144"/>
    </location>
</feature>
<dbReference type="EMBL" id="JARGDH010000005">
    <property type="protein sequence ID" value="KAL0267593.1"/>
    <property type="molecule type" value="Genomic_DNA"/>
</dbReference>
<proteinExistence type="predicted"/>
<dbReference type="PROSITE" id="PS50222">
    <property type="entry name" value="EF_HAND_2"/>
    <property type="match status" value="1"/>
</dbReference>
<evidence type="ECO:0000313" key="8">
    <source>
        <dbReference type="EMBL" id="KAL0267593.1"/>
    </source>
</evidence>
<evidence type="ECO:0000256" key="3">
    <source>
        <dbReference type="ARBA" id="ARBA00022553"/>
    </source>
</evidence>
<keyword evidence="4" id="KW-0206">Cytoskeleton</keyword>
<feature type="region of interest" description="Disordered" evidence="6">
    <location>
        <begin position="114"/>
        <end position="178"/>
    </location>
</feature>
<dbReference type="InterPro" id="IPR011992">
    <property type="entry name" value="EF-hand-dom_pair"/>
</dbReference>
<keyword evidence="2" id="KW-0963">Cytoplasm</keyword>